<dbReference type="Proteomes" id="UP001302126">
    <property type="component" value="Unassembled WGS sequence"/>
</dbReference>
<sequence>MTTLDSLLDDNEALGPHPSCPTNRPLAPFPAVRPSVPRPVRPAAAVPLPVAAAAADEPLPASASALPPGFFGQIYLDRATKQVALKPSDRLVAWLAGVEVPDRELDSTGLDNPDAAPSKRARIVGAFKRTFSRPNRVGEPVRRLSIAAPDSGVDRPLSPLDPPSRLGVAGSTAASSRLGRPRRFGRRFSVAASSGIAPPPSRIGTVISNVSRALAPPPPARGMKVAVLGDTGCGKTVFIERLINNRYGADTIPQTIATDFRTINTFAYDKSIVNAELWDFPGTVAGHHNLHLHATFFNAAILCYNIADKRSLTSVVHVWKQTLDHYLFDGPIFVVGLQLDRSACLPPAGMSYTHTTQPASTGEGLQIIVDYLAQKTITTQHSMTKYKNKEKAKEVVHDAAQTPKKVVKKAASFAGLFQRARRD</sequence>
<comment type="caution">
    <text evidence="4">The sequence shown here is derived from an EMBL/GenBank/DDBJ whole genome shotgun (WGS) entry which is preliminary data.</text>
</comment>
<evidence type="ECO:0000313" key="4">
    <source>
        <dbReference type="EMBL" id="KAK4189871.1"/>
    </source>
</evidence>
<gene>
    <name evidence="4" type="ORF">QBC35DRAFT_544481</name>
</gene>
<accession>A0AAN6WYD1</accession>
<reference evidence="4" key="1">
    <citation type="journal article" date="2023" name="Mol. Phylogenet. Evol.">
        <title>Genome-scale phylogeny and comparative genomics of the fungal order Sordariales.</title>
        <authorList>
            <person name="Hensen N."/>
            <person name="Bonometti L."/>
            <person name="Westerberg I."/>
            <person name="Brannstrom I.O."/>
            <person name="Guillou S."/>
            <person name="Cros-Aarteil S."/>
            <person name="Calhoun S."/>
            <person name="Haridas S."/>
            <person name="Kuo A."/>
            <person name="Mondo S."/>
            <person name="Pangilinan J."/>
            <person name="Riley R."/>
            <person name="LaButti K."/>
            <person name="Andreopoulos B."/>
            <person name="Lipzen A."/>
            <person name="Chen C."/>
            <person name="Yan M."/>
            <person name="Daum C."/>
            <person name="Ng V."/>
            <person name="Clum A."/>
            <person name="Steindorff A."/>
            <person name="Ohm R.A."/>
            <person name="Martin F."/>
            <person name="Silar P."/>
            <person name="Natvig D.O."/>
            <person name="Lalanne C."/>
            <person name="Gautier V."/>
            <person name="Ament-Velasquez S.L."/>
            <person name="Kruys A."/>
            <person name="Hutchinson M.I."/>
            <person name="Powell A.J."/>
            <person name="Barry K."/>
            <person name="Miller A.N."/>
            <person name="Grigoriev I.V."/>
            <person name="Debuchy R."/>
            <person name="Gladieux P."/>
            <person name="Hiltunen Thoren M."/>
            <person name="Johannesson H."/>
        </authorList>
    </citation>
    <scope>NUCLEOTIDE SEQUENCE</scope>
    <source>
        <strain evidence="4">PSN309</strain>
    </source>
</reference>
<dbReference type="GO" id="GO:0003924">
    <property type="term" value="F:GTPase activity"/>
    <property type="evidence" value="ECO:0007669"/>
    <property type="project" value="InterPro"/>
</dbReference>
<evidence type="ECO:0000256" key="1">
    <source>
        <dbReference type="ARBA" id="ARBA00022741"/>
    </source>
</evidence>
<name>A0AAN6WYD1_9PEZI</name>
<feature type="compositionally biased region" description="Low complexity" evidence="3">
    <location>
        <begin position="154"/>
        <end position="166"/>
    </location>
</feature>
<keyword evidence="5" id="KW-1185">Reference proteome</keyword>
<protein>
    <submittedName>
        <fullName evidence="4">P-loop containing nucleoside triphosphate hydrolase protein</fullName>
    </submittedName>
</protein>
<evidence type="ECO:0000256" key="2">
    <source>
        <dbReference type="ARBA" id="ARBA00023134"/>
    </source>
</evidence>
<keyword evidence="4" id="KW-0378">Hydrolase</keyword>
<dbReference type="InterPro" id="IPR001806">
    <property type="entry name" value="Small_GTPase"/>
</dbReference>
<dbReference type="EMBL" id="MU864371">
    <property type="protein sequence ID" value="KAK4189871.1"/>
    <property type="molecule type" value="Genomic_DNA"/>
</dbReference>
<organism evidence="4 5">
    <name type="scientific">Podospora australis</name>
    <dbReference type="NCBI Taxonomy" id="1536484"/>
    <lineage>
        <taxon>Eukaryota</taxon>
        <taxon>Fungi</taxon>
        <taxon>Dikarya</taxon>
        <taxon>Ascomycota</taxon>
        <taxon>Pezizomycotina</taxon>
        <taxon>Sordariomycetes</taxon>
        <taxon>Sordariomycetidae</taxon>
        <taxon>Sordariales</taxon>
        <taxon>Podosporaceae</taxon>
        <taxon>Podospora</taxon>
    </lineage>
</organism>
<evidence type="ECO:0000256" key="3">
    <source>
        <dbReference type="SAM" id="MobiDB-lite"/>
    </source>
</evidence>
<dbReference type="Pfam" id="PF00071">
    <property type="entry name" value="Ras"/>
    <property type="match status" value="1"/>
</dbReference>
<feature type="region of interest" description="Disordered" evidence="3">
    <location>
        <begin position="1"/>
        <end position="26"/>
    </location>
</feature>
<keyword evidence="2" id="KW-0342">GTP-binding</keyword>
<dbReference type="PANTHER" id="PTHR24073">
    <property type="entry name" value="DRAB5-RELATED"/>
    <property type="match status" value="1"/>
</dbReference>
<dbReference type="Gene3D" id="3.40.50.300">
    <property type="entry name" value="P-loop containing nucleotide triphosphate hydrolases"/>
    <property type="match status" value="1"/>
</dbReference>
<evidence type="ECO:0000313" key="5">
    <source>
        <dbReference type="Proteomes" id="UP001302126"/>
    </source>
</evidence>
<dbReference type="SMART" id="SM00175">
    <property type="entry name" value="RAB"/>
    <property type="match status" value="1"/>
</dbReference>
<dbReference type="SUPFAM" id="SSF52540">
    <property type="entry name" value="P-loop containing nucleoside triphosphate hydrolases"/>
    <property type="match status" value="1"/>
</dbReference>
<keyword evidence="1" id="KW-0547">Nucleotide-binding</keyword>
<dbReference type="AlphaFoldDB" id="A0AAN6WYD1"/>
<feature type="region of interest" description="Disordered" evidence="3">
    <location>
        <begin position="148"/>
        <end position="174"/>
    </location>
</feature>
<dbReference type="GO" id="GO:0005525">
    <property type="term" value="F:GTP binding"/>
    <property type="evidence" value="ECO:0007669"/>
    <property type="project" value="UniProtKB-KW"/>
</dbReference>
<dbReference type="InterPro" id="IPR027417">
    <property type="entry name" value="P-loop_NTPase"/>
</dbReference>
<reference evidence="4" key="2">
    <citation type="submission" date="2023-05" db="EMBL/GenBank/DDBJ databases">
        <authorList>
            <consortium name="Lawrence Berkeley National Laboratory"/>
            <person name="Steindorff A."/>
            <person name="Hensen N."/>
            <person name="Bonometti L."/>
            <person name="Westerberg I."/>
            <person name="Brannstrom I.O."/>
            <person name="Guillou S."/>
            <person name="Cros-Aarteil S."/>
            <person name="Calhoun S."/>
            <person name="Haridas S."/>
            <person name="Kuo A."/>
            <person name="Mondo S."/>
            <person name="Pangilinan J."/>
            <person name="Riley R."/>
            <person name="Labutti K."/>
            <person name="Andreopoulos B."/>
            <person name="Lipzen A."/>
            <person name="Chen C."/>
            <person name="Yanf M."/>
            <person name="Daum C."/>
            <person name="Ng V."/>
            <person name="Clum A."/>
            <person name="Ohm R."/>
            <person name="Martin F."/>
            <person name="Silar P."/>
            <person name="Natvig D."/>
            <person name="Lalanne C."/>
            <person name="Gautier V."/>
            <person name="Ament-Velasquez S.L."/>
            <person name="Kruys A."/>
            <person name="Hutchinson M.I."/>
            <person name="Powell A.J."/>
            <person name="Barry K."/>
            <person name="Miller A.N."/>
            <person name="Grigoriev I.V."/>
            <person name="Debuchy R."/>
            <person name="Gladieux P."/>
            <person name="Thoren M.H."/>
            <person name="Johannesson H."/>
        </authorList>
    </citation>
    <scope>NUCLEOTIDE SEQUENCE</scope>
    <source>
        <strain evidence="4">PSN309</strain>
    </source>
</reference>
<proteinExistence type="predicted"/>